<comment type="caution">
    <text evidence="5">The sequence shown here is derived from an EMBL/GenBank/DDBJ whole genome shotgun (WGS) entry which is preliminary data.</text>
</comment>
<dbReference type="Proteomes" id="UP000234789">
    <property type="component" value="Unassembled WGS sequence"/>
</dbReference>
<keyword evidence="3" id="KW-0808">Transferase</keyword>
<evidence type="ECO:0000256" key="4">
    <source>
        <dbReference type="ARBA" id="ARBA00023012"/>
    </source>
</evidence>
<protein>
    <recommendedName>
        <fullName evidence="2">histidine kinase</fullName>
        <ecNumber evidence="2">2.7.13.3</ecNumber>
    </recommendedName>
</protein>
<evidence type="ECO:0000313" key="6">
    <source>
        <dbReference type="Proteomes" id="UP000234789"/>
    </source>
</evidence>
<evidence type="ECO:0000256" key="1">
    <source>
        <dbReference type="ARBA" id="ARBA00000085"/>
    </source>
</evidence>
<keyword evidence="4" id="KW-0902">Two-component regulatory system</keyword>
<keyword evidence="6" id="KW-1185">Reference proteome</keyword>
<dbReference type="EC" id="2.7.13.3" evidence="2"/>
<sequence length="365" mass="39888">MERKGHIDEASLPRAEVRQAQDELNLVLQELSAAVQADAYYIADETGEGDCVVALHHAGEPVLHLGMVLPLAEAPEEEDVVLRFHRIQVRIAEEAADVKKLGMLRKERSFSGEEKDRLLRAADSRAVLAPAAGRPVESGSSGLPDGGAAAAGPALITKGERLRQLAFDMMNGLTNIDGMAQLLADTTLDQSQLDMLDELRMNAEHLASLAQTLLKHADQEDSWVGFDEHPFSILDLSKELTDKHGESESPSRLTCWVSAEVPHQVHGRKEQLAELLDLLLQIAREEPEVGSTRLNIHVNSVNSQDGQLDLLIQLLLDRQGGSGPGSAAWRSEAKRIVELNGGELWEQEGDAGWGLHMTFQVRRAG</sequence>
<evidence type="ECO:0000256" key="3">
    <source>
        <dbReference type="ARBA" id="ARBA00022777"/>
    </source>
</evidence>
<evidence type="ECO:0000313" key="5">
    <source>
        <dbReference type="EMBL" id="PLT46010.1"/>
    </source>
</evidence>
<accession>A0A2N5N6R3</accession>
<gene>
    <name evidence="5" type="ORF">B8V81_4441</name>
</gene>
<evidence type="ECO:0000256" key="2">
    <source>
        <dbReference type="ARBA" id="ARBA00012438"/>
    </source>
</evidence>
<name>A0A2N5N6R3_9BACL</name>
<dbReference type="AlphaFoldDB" id="A0A2N5N6R3"/>
<comment type="catalytic activity">
    <reaction evidence="1">
        <text>ATP + protein L-histidine = ADP + protein N-phospho-L-histidine.</text>
        <dbReference type="EC" id="2.7.13.3"/>
    </reaction>
</comment>
<proteinExistence type="predicted"/>
<organism evidence="5 6">
    <name type="scientific">Paenibacillus pasadenensis</name>
    <dbReference type="NCBI Taxonomy" id="217090"/>
    <lineage>
        <taxon>Bacteria</taxon>
        <taxon>Bacillati</taxon>
        <taxon>Bacillota</taxon>
        <taxon>Bacilli</taxon>
        <taxon>Bacillales</taxon>
        <taxon>Paenibacillaceae</taxon>
        <taxon>Paenibacillus</taxon>
    </lineage>
</organism>
<dbReference type="InterPro" id="IPR036097">
    <property type="entry name" value="HisK_dim/P_sf"/>
</dbReference>
<dbReference type="GO" id="GO:0000155">
    <property type="term" value="F:phosphorelay sensor kinase activity"/>
    <property type="evidence" value="ECO:0007669"/>
    <property type="project" value="InterPro"/>
</dbReference>
<dbReference type="SUPFAM" id="SSF47384">
    <property type="entry name" value="Homodimeric domain of signal transducing histidine kinase"/>
    <property type="match status" value="1"/>
</dbReference>
<keyword evidence="3" id="KW-0418">Kinase</keyword>
<dbReference type="EMBL" id="NFEZ01000004">
    <property type="protein sequence ID" value="PLT46010.1"/>
    <property type="molecule type" value="Genomic_DNA"/>
</dbReference>
<reference evidence="5 6" key="1">
    <citation type="submission" date="2017-05" db="EMBL/GenBank/DDBJ databases">
        <title>Functional genome analysis of Paenibacillus pasadenensis strain R16: insights on endophytic life style and antifungal activity.</title>
        <authorList>
            <person name="Passera A."/>
            <person name="Marcolungo L."/>
            <person name="Casati P."/>
            <person name="Brasca M."/>
            <person name="Quaglino F."/>
            <person name="Delledonne M."/>
        </authorList>
    </citation>
    <scope>NUCLEOTIDE SEQUENCE [LARGE SCALE GENOMIC DNA]</scope>
    <source>
        <strain evidence="5 6">R16</strain>
    </source>
</reference>